<evidence type="ECO:0000313" key="2">
    <source>
        <dbReference type="EMBL" id="KDR73370.1"/>
    </source>
</evidence>
<keyword evidence="1" id="KW-1133">Transmembrane helix</keyword>
<dbReference type="EMBL" id="KL142386">
    <property type="protein sequence ID" value="KDR73370.1"/>
    <property type="molecule type" value="Genomic_DNA"/>
</dbReference>
<evidence type="ECO:0000313" key="3">
    <source>
        <dbReference type="Proteomes" id="UP000027222"/>
    </source>
</evidence>
<dbReference type="HOGENOM" id="CLU_1598431_0_0_1"/>
<name>A0A067SQZ5_GALM3</name>
<evidence type="ECO:0000256" key="1">
    <source>
        <dbReference type="SAM" id="Phobius"/>
    </source>
</evidence>
<sequence>MKFLNTLRFVILGGVTLLSLVVLGSSAFLNSKSAPVFHYAMFTFPFAMSIITLLVIPTITIIERKTRNRREQRLAFLSTVTVELPLLGLFLLLWFVCAHTGISEFFGPFRHCNRGQGVGVVSAGLDVPTHCKIVAVVHGSEWLSCFGFLIICAFAGLFSLLALLRQG</sequence>
<feature type="transmembrane region" description="Helical" evidence="1">
    <location>
        <begin position="74"/>
        <end position="96"/>
    </location>
</feature>
<dbReference type="AlphaFoldDB" id="A0A067SQZ5"/>
<keyword evidence="1" id="KW-0812">Transmembrane</keyword>
<accession>A0A067SQZ5</accession>
<feature type="transmembrane region" description="Helical" evidence="1">
    <location>
        <begin position="7"/>
        <end position="30"/>
    </location>
</feature>
<proteinExistence type="predicted"/>
<feature type="non-terminal residue" evidence="2">
    <location>
        <position position="167"/>
    </location>
</feature>
<protein>
    <submittedName>
        <fullName evidence="2">Uncharacterized protein</fullName>
    </submittedName>
</protein>
<feature type="transmembrane region" description="Helical" evidence="1">
    <location>
        <begin position="36"/>
        <end position="62"/>
    </location>
</feature>
<organism evidence="2 3">
    <name type="scientific">Galerina marginata (strain CBS 339.88)</name>
    <dbReference type="NCBI Taxonomy" id="685588"/>
    <lineage>
        <taxon>Eukaryota</taxon>
        <taxon>Fungi</taxon>
        <taxon>Dikarya</taxon>
        <taxon>Basidiomycota</taxon>
        <taxon>Agaricomycotina</taxon>
        <taxon>Agaricomycetes</taxon>
        <taxon>Agaricomycetidae</taxon>
        <taxon>Agaricales</taxon>
        <taxon>Agaricineae</taxon>
        <taxon>Strophariaceae</taxon>
        <taxon>Galerina</taxon>
    </lineage>
</organism>
<feature type="transmembrane region" description="Helical" evidence="1">
    <location>
        <begin position="146"/>
        <end position="164"/>
    </location>
</feature>
<keyword evidence="1" id="KW-0472">Membrane</keyword>
<reference evidence="3" key="1">
    <citation type="journal article" date="2014" name="Proc. Natl. Acad. Sci. U.S.A.">
        <title>Extensive sampling of basidiomycete genomes demonstrates inadequacy of the white-rot/brown-rot paradigm for wood decay fungi.</title>
        <authorList>
            <person name="Riley R."/>
            <person name="Salamov A.A."/>
            <person name="Brown D.W."/>
            <person name="Nagy L.G."/>
            <person name="Floudas D."/>
            <person name="Held B.W."/>
            <person name="Levasseur A."/>
            <person name="Lombard V."/>
            <person name="Morin E."/>
            <person name="Otillar R."/>
            <person name="Lindquist E.A."/>
            <person name="Sun H."/>
            <person name="LaButti K.M."/>
            <person name="Schmutz J."/>
            <person name="Jabbour D."/>
            <person name="Luo H."/>
            <person name="Baker S.E."/>
            <person name="Pisabarro A.G."/>
            <person name="Walton J.D."/>
            <person name="Blanchette R.A."/>
            <person name="Henrissat B."/>
            <person name="Martin F."/>
            <person name="Cullen D."/>
            <person name="Hibbett D.S."/>
            <person name="Grigoriev I.V."/>
        </authorList>
    </citation>
    <scope>NUCLEOTIDE SEQUENCE [LARGE SCALE GENOMIC DNA]</scope>
    <source>
        <strain evidence="3">CBS 339.88</strain>
    </source>
</reference>
<gene>
    <name evidence="2" type="ORF">GALMADRAFT_251993</name>
</gene>
<dbReference type="OrthoDB" id="3050848at2759"/>
<dbReference type="Proteomes" id="UP000027222">
    <property type="component" value="Unassembled WGS sequence"/>
</dbReference>
<keyword evidence="3" id="KW-1185">Reference proteome</keyword>